<dbReference type="EnsemblProtists" id="EOD20549">
    <property type="protein sequence ID" value="EOD20549"/>
    <property type="gene ID" value="EMIHUDRAFT_435873"/>
</dbReference>
<evidence type="ECO:0000313" key="2">
    <source>
        <dbReference type="Proteomes" id="UP000013827"/>
    </source>
</evidence>
<dbReference type="AlphaFoldDB" id="A0A0D3JAL4"/>
<sequence>MLATSLLCGAFMLPRPPQPHVSTRAPPLCMKVVDLFPDAPTVGGIQVVPKPSSFPDALDAPTVAKAATITPFPDVADVIFAPTGGSDLVAALFVGTALLLGPDFLLAPAGLVSSRGIRPGYALEGVVGELATPDAQWLRDRREQLAADAPLSVRLAVWSAFVAAGLLVERLLLVALEDAGFVISAGVCACIGGGLLEESPAARLDGRPGSFSLATLCLSVHHR</sequence>
<dbReference type="KEGG" id="ehx:EMIHUDRAFT_435873"/>
<dbReference type="RefSeq" id="XP_005772978.1">
    <property type="nucleotide sequence ID" value="XM_005772921.1"/>
</dbReference>
<accession>A0A0D3JAL4</accession>
<dbReference type="PaxDb" id="2903-EOD20549"/>
<reference evidence="2" key="1">
    <citation type="journal article" date="2013" name="Nature">
        <title>Pan genome of the phytoplankton Emiliania underpins its global distribution.</title>
        <authorList>
            <person name="Read B.A."/>
            <person name="Kegel J."/>
            <person name="Klute M.J."/>
            <person name="Kuo A."/>
            <person name="Lefebvre S.C."/>
            <person name="Maumus F."/>
            <person name="Mayer C."/>
            <person name="Miller J."/>
            <person name="Monier A."/>
            <person name="Salamov A."/>
            <person name="Young J."/>
            <person name="Aguilar M."/>
            <person name="Claverie J.M."/>
            <person name="Frickenhaus S."/>
            <person name="Gonzalez K."/>
            <person name="Herman E.K."/>
            <person name="Lin Y.C."/>
            <person name="Napier J."/>
            <person name="Ogata H."/>
            <person name="Sarno A.F."/>
            <person name="Shmutz J."/>
            <person name="Schroeder D."/>
            <person name="de Vargas C."/>
            <person name="Verret F."/>
            <person name="von Dassow P."/>
            <person name="Valentin K."/>
            <person name="Van de Peer Y."/>
            <person name="Wheeler G."/>
            <person name="Dacks J.B."/>
            <person name="Delwiche C.F."/>
            <person name="Dyhrman S.T."/>
            <person name="Glockner G."/>
            <person name="John U."/>
            <person name="Richards T."/>
            <person name="Worden A.Z."/>
            <person name="Zhang X."/>
            <person name="Grigoriev I.V."/>
            <person name="Allen A.E."/>
            <person name="Bidle K."/>
            <person name="Borodovsky M."/>
            <person name="Bowler C."/>
            <person name="Brownlee C."/>
            <person name="Cock J.M."/>
            <person name="Elias M."/>
            <person name="Gladyshev V.N."/>
            <person name="Groth M."/>
            <person name="Guda C."/>
            <person name="Hadaegh A."/>
            <person name="Iglesias-Rodriguez M.D."/>
            <person name="Jenkins J."/>
            <person name="Jones B.M."/>
            <person name="Lawson T."/>
            <person name="Leese F."/>
            <person name="Lindquist E."/>
            <person name="Lobanov A."/>
            <person name="Lomsadze A."/>
            <person name="Malik S.B."/>
            <person name="Marsh M.E."/>
            <person name="Mackinder L."/>
            <person name="Mock T."/>
            <person name="Mueller-Roeber B."/>
            <person name="Pagarete A."/>
            <person name="Parker M."/>
            <person name="Probert I."/>
            <person name="Quesneville H."/>
            <person name="Raines C."/>
            <person name="Rensing S.A."/>
            <person name="Riano-Pachon D.M."/>
            <person name="Richier S."/>
            <person name="Rokitta S."/>
            <person name="Shiraiwa Y."/>
            <person name="Soanes D.M."/>
            <person name="van der Giezen M."/>
            <person name="Wahlund T.M."/>
            <person name="Williams B."/>
            <person name="Wilson W."/>
            <person name="Wolfe G."/>
            <person name="Wurch L.L."/>
        </authorList>
    </citation>
    <scope>NUCLEOTIDE SEQUENCE</scope>
</reference>
<evidence type="ECO:0000313" key="1">
    <source>
        <dbReference type="EnsemblProtists" id="EOD20549"/>
    </source>
</evidence>
<organism evidence="1 2">
    <name type="scientific">Emiliania huxleyi (strain CCMP1516)</name>
    <dbReference type="NCBI Taxonomy" id="280463"/>
    <lineage>
        <taxon>Eukaryota</taxon>
        <taxon>Haptista</taxon>
        <taxon>Haptophyta</taxon>
        <taxon>Prymnesiophyceae</taxon>
        <taxon>Isochrysidales</taxon>
        <taxon>Noelaerhabdaceae</taxon>
        <taxon>Emiliania</taxon>
    </lineage>
</organism>
<reference evidence="1" key="2">
    <citation type="submission" date="2024-10" db="UniProtKB">
        <authorList>
            <consortium name="EnsemblProtists"/>
        </authorList>
    </citation>
    <scope>IDENTIFICATION</scope>
</reference>
<name>A0A0D3JAL4_EMIH1</name>
<dbReference type="GeneID" id="17266096"/>
<protein>
    <submittedName>
        <fullName evidence="1">Uncharacterized protein</fullName>
    </submittedName>
</protein>
<dbReference type="Proteomes" id="UP000013827">
    <property type="component" value="Unassembled WGS sequence"/>
</dbReference>
<dbReference type="HOGENOM" id="CLU_1242077_0_0_1"/>
<proteinExistence type="predicted"/>
<keyword evidence="2" id="KW-1185">Reference proteome</keyword>